<protein>
    <submittedName>
        <fullName evidence="2">SAM-dependent methyltransferase</fullName>
    </submittedName>
</protein>
<name>A0A7W8B3W4_STRST</name>
<reference evidence="2 3" key="1">
    <citation type="submission" date="2020-08" db="EMBL/GenBank/DDBJ databases">
        <title>Genomic Encyclopedia of Type Strains, Phase III (KMG-III): the genomes of soil and plant-associated and newly described type strains.</title>
        <authorList>
            <person name="Whitman W."/>
        </authorList>
    </citation>
    <scope>NUCLEOTIDE SEQUENCE [LARGE SCALE GENOMIC DNA]</scope>
    <source>
        <strain evidence="2 3">CECT 3146</strain>
    </source>
</reference>
<dbReference type="AlphaFoldDB" id="A0A7W8B3W4"/>
<dbReference type="InterPro" id="IPR041698">
    <property type="entry name" value="Methyltransf_25"/>
</dbReference>
<evidence type="ECO:0000313" key="2">
    <source>
        <dbReference type="EMBL" id="MBB5109894.1"/>
    </source>
</evidence>
<dbReference type="GO" id="GO:0032259">
    <property type="term" value="P:methylation"/>
    <property type="evidence" value="ECO:0007669"/>
    <property type="project" value="UniProtKB-KW"/>
</dbReference>
<dbReference type="RefSeq" id="WP_184926936.1">
    <property type="nucleotide sequence ID" value="NZ_BMSQ01000059.1"/>
</dbReference>
<evidence type="ECO:0000259" key="1">
    <source>
        <dbReference type="Pfam" id="PF13649"/>
    </source>
</evidence>
<proteinExistence type="predicted"/>
<keyword evidence="3" id="KW-1185">Reference proteome</keyword>
<dbReference type="SUPFAM" id="SSF53335">
    <property type="entry name" value="S-adenosyl-L-methionine-dependent methyltransferases"/>
    <property type="match status" value="1"/>
</dbReference>
<dbReference type="EMBL" id="JACHJD010000045">
    <property type="protein sequence ID" value="MBB5109894.1"/>
    <property type="molecule type" value="Genomic_DNA"/>
</dbReference>
<comment type="caution">
    <text evidence="2">The sequence shown here is derived from an EMBL/GenBank/DDBJ whole genome shotgun (WGS) entry which is preliminary data.</text>
</comment>
<dbReference type="Gene3D" id="3.40.50.150">
    <property type="entry name" value="Vaccinia Virus protein VP39"/>
    <property type="match status" value="1"/>
</dbReference>
<organism evidence="2 3">
    <name type="scientific">Streptomyces spectabilis</name>
    <dbReference type="NCBI Taxonomy" id="68270"/>
    <lineage>
        <taxon>Bacteria</taxon>
        <taxon>Bacillati</taxon>
        <taxon>Actinomycetota</taxon>
        <taxon>Actinomycetes</taxon>
        <taxon>Kitasatosporales</taxon>
        <taxon>Streptomycetaceae</taxon>
        <taxon>Streptomyces</taxon>
    </lineage>
</organism>
<evidence type="ECO:0000313" key="3">
    <source>
        <dbReference type="Proteomes" id="UP000549009"/>
    </source>
</evidence>
<dbReference type="InterPro" id="IPR029063">
    <property type="entry name" value="SAM-dependent_MTases_sf"/>
</dbReference>
<dbReference type="PANTHER" id="PTHR43591">
    <property type="entry name" value="METHYLTRANSFERASE"/>
    <property type="match status" value="1"/>
</dbReference>
<feature type="domain" description="Methyltransferase" evidence="1">
    <location>
        <begin position="35"/>
        <end position="122"/>
    </location>
</feature>
<accession>A0A7W8B3W4</accession>
<dbReference type="CDD" id="cd02440">
    <property type="entry name" value="AdoMet_MTases"/>
    <property type="match status" value="1"/>
</dbReference>
<gene>
    <name evidence="2" type="ORF">FHS40_009024</name>
</gene>
<keyword evidence="2" id="KW-0808">Transferase</keyword>
<dbReference type="Pfam" id="PF13649">
    <property type="entry name" value="Methyltransf_25"/>
    <property type="match status" value="1"/>
</dbReference>
<dbReference type="GO" id="GO:0008757">
    <property type="term" value="F:S-adenosylmethionine-dependent methyltransferase activity"/>
    <property type="evidence" value="ECO:0007669"/>
    <property type="project" value="InterPro"/>
</dbReference>
<sequence>MPNELRRLRLIEQVLDPDSVMLLRECQIQPSWHCLELGAGAGSIAYWLARQCPSGQVSAVDLDTRFLDPNSFANLAVHAHDVLDCDFPAESFNLIHTRALLVHVPRREELLRKAVEWLAPGGWLVAEEPVVIGDGDSPYPAFRALISAMKTLLARHGADLLWPRRMPIVARANGLTDLSVSTRTLPCGQGGAGDRLWRAMFEQLGPALISHGLLSQTQWQEGIGLFDDPSFVEISLTMLTTRACRSA</sequence>
<dbReference type="Proteomes" id="UP000549009">
    <property type="component" value="Unassembled WGS sequence"/>
</dbReference>
<keyword evidence="2" id="KW-0489">Methyltransferase</keyword>